<name>A0A0V0GHJ1_SOLCH</name>
<sequence length="60" mass="7175">MHCEVWVPEACGICILRQIELQYVQYYDLTPTTKLALLTRPFMNLFSFIQKCRQSILFFL</sequence>
<protein>
    <submittedName>
        <fullName evidence="1">Putative ovule protein</fullName>
    </submittedName>
</protein>
<proteinExistence type="predicted"/>
<dbReference type="AlphaFoldDB" id="A0A0V0GHJ1"/>
<evidence type="ECO:0000313" key="1">
    <source>
        <dbReference type="EMBL" id="JAP06784.1"/>
    </source>
</evidence>
<organism evidence="1">
    <name type="scientific">Solanum chacoense</name>
    <name type="common">Chaco potato</name>
    <dbReference type="NCBI Taxonomy" id="4108"/>
    <lineage>
        <taxon>Eukaryota</taxon>
        <taxon>Viridiplantae</taxon>
        <taxon>Streptophyta</taxon>
        <taxon>Embryophyta</taxon>
        <taxon>Tracheophyta</taxon>
        <taxon>Spermatophyta</taxon>
        <taxon>Magnoliopsida</taxon>
        <taxon>eudicotyledons</taxon>
        <taxon>Gunneridae</taxon>
        <taxon>Pentapetalae</taxon>
        <taxon>asterids</taxon>
        <taxon>lamiids</taxon>
        <taxon>Solanales</taxon>
        <taxon>Solanaceae</taxon>
        <taxon>Solanoideae</taxon>
        <taxon>Solaneae</taxon>
        <taxon>Solanum</taxon>
    </lineage>
</organism>
<accession>A0A0V0GHJ1</accession>
<dbReference type="EMBL" id="GEDG01040286">
    <property type="protein sequence ID" value="JAP06784.1"/>
    <property type="molecule type" value="Transcribed_RNA"/>
</dbReference>
<reference evidence="1" key="1">
    <citation type="submission" date="2015-12" db="EMBL/GenBank/DDBJ databases">
        <title>Gene expression during late stages of embryo sac development: a critical building block for successful pollen-pistil interactions.</title>
        <authorList>
            <person name="Liu Y."/>
            <person name="Joly V."/>
            <person name="Sabar M."/>
            <person name="Matton D.P."/>
        </authorList>
    </citation>
    <scope>NUCLEOTIDE SEQUENCE</scope>
</reference>